<feature type="non-terminal residue" evidence="3">
    <location>
        <position position="1"/>
    </location>
</feature>
<evidence type="ECO:0000313" key="3">
    <source>
        <dbReference type="RefSeq" id="XP_031552334.1"/>
    </source>
</evidence>
<proteinExistence type="predicted"/>
<dbReference type="Proteomes" id="UP000515163">
    <property type="component" value="Unplaced"/>
</dbReference>
<dbReference type="PANTHER" id="PTHR15633">
    <property type="entry name" value="NUCLEOLAR PROTEIN 11"/>
    <property type="match status" value="1"/>
</dbReference>
<feature type="domain" description="Nucleolar protein 11 C-terminal" evidence="1">
    <location>
        <begin position="15"/>
        <end position="131"/>
    </location>
</feature>
<dbReference type="InParanoid" id="A0A6P8H7E6"/>
<dbReference type="Pfam" id="PF20998">
    <property type="entry name" value="Nol11_C"/>
    <property type="match status" value="1"/>
</dbReference>
<protein>
    <submittedName>
        <fullName evidence="3">Nucleolar protein 11-like</fullName>
    </submittedName>
</protein>
<dbReference type="GO" id="GO:0030490">
    <property type="term" value="P:maturation of SSU-rRNA"/>
    <property type="evidence" value="ECO:0007669"/>
    <property type="project" value="InterPro"/>
</dbReference>
<dbReference type="GO" id="GO:0005730">
    <property type="term" value="C:nucleolus"/>
    <property type="evidence" value="ECO:0007669"/>
    <property type="project" value="TreeGrafter"/>
</dbReference>
<dbReference type="InterPro" id="IPR042859">
    <property type="entry name" value="NOL11"/>
</dbReference>
<name>A0A6P8H7E6_ACTTE</name>
<evidence type="ECO:0000313" key="2">
    <source>
        <dbReference type="Proteomes" id="UP000515163"/>
    </source>
</evidence>
<evidence type="ECO:0000259" key="1">
    <source>
        <dbReference type="Pfam" id="PF20998"/>
    </source>
</evidence>
<dbReference type="InterPro" id="IPR048897">
    <property type="entry name" value="Nol11_C"/>
</dbReference>
<dbReference type="OrthoDB" id="10592013at2759"/>
<dbReference type="KEGG" id="aten:116289528"/>
<sequence>LKSHLPSLIHLPSQIIEHFKSINLSQQALLKFLVCVIKSAPRSSFARKGSSLDYPTALDWTGWIINAHYTALVLNSNLQGLLLDLHSCVQDQVTLLEMLGELEGFLEQYKNKHPLPAKENVGLYSVEMLEL</sequence>
<dbReference type="PANTHER" id="PTHR15633:SF2">
    <property type="entry name" value="NUCLEOLAR PROTEIN 11"/>
    <property type="match status" value="1"/>
</dbReference>
<reference evidence="3" key="1">
    <citation type="submission" date="2025-08" db="UniProtKB">
        <authorList>
            <consortium name="RefSeq"/>
        </authorList>
    </citation>
    <scope>IDENTIFICATION</scope>
    <source>
        <tissue evidence="3">Tentacle</tissue>
    </source>
</reference>
<dbReference type="GO" id="GO:0003723">
    <property type="term" value="F:RNA binding"/>
    <property type="evidence" value="ECO:0007669"/>
    <property type="project" value="TreeGrafter"/>
</dbReference>
<dbReference type="GeneID" id="116289528"/>
<keyword evidence="2" id="KW-1185">Reference proteome</keyword>
<dbReference type="AlphaFoldDB" id="A0A6P8H7E6"/>
<dbReference type="RefSeq" id="XP_031552334.1">
    <property type="nucleotide sequence ID" value="XM_031696474.1"/>
</dbReference>
<accession>A0A6P8H7E6</accession>
<organism evidence="2 3">
    <name type="scientific">Actinia tenebrosa</name>
    <name type="common">Australian red waratah sea anemone</name>
    <dbReference type="NCBI Taxonomy" id="6105"/>
    <lineage>
        <taxon>Eukaryota</taxon>
        <taxon>Metazoa</taxon>
        <taxon>Cnidaria</taxon>
        <taxon>Anthozoa</taxon>
        <taxon>Hexacorallia</taxon>
        <taxon>Actiniaria</taxon>
        <taxon>Actiniidae</taxon>
        <taxon>Actinia</taxon>
    </lineage>
</organism>
<gene>
    <name evidence="3" type="primary">LOC116289528</name>
</gene>